<comment type="catalytic activity">
    <reaction evidence="8">
        <text>a 6-O-methyl-2'-deoxyguanosine in DNA + L-cysteinyl-[protein] = S-methyl-L-cysteinyl-[protein] + a 2'-deoxyguanosine in DNA</text>
        <dbReference type="Rhea" id="RHEA:24000"/>
        <dbReference type="Rhea" id="RHEA-COMP:10131"/>
        <dbReference type="Rhea" id="RHEA-COMP:10132"/>
        <dbReference type="Rhea" id="RHEA-COMP:11367"/>
        <dbReference type="Rhea" id="RHEA-COMP:11368"/>
        <dbReference type="ChEBI" id="CHEBI:29950"/>
        <dbReference type="ChEBI" id="CHEBI:82612"/>
        <dbReference type="ChEBI" id="CHEBI:85445"/>
        <dbReference type="ChEBI" id="CHEBI:85448"/>
        <dbReference type="EC" id="2.1.1.63"/>
    </reaction>
</comment>
<dbReference type="GO" id="GO:0006281">
    <property type="term" value="P:DNA repair"/>
    <property type="evidence" value="ECO:0007669"/>
    <property type="project" value="UniProtKB-KW"/>
</dbReference>
<evidence type="ECO:0000256" key="2">
    <source>
        <dbReference type="ARBA" id="ARBA00008711"/>
    </source>
</evidence>
<dbReference type="InterPro" id="IPR001497">
    <property type="entry name" value="MethylDNA_cys_MeTrfase_AS"/>
</dbReference>
<evidence type="ECO:0000313" key="11">
    <source>
        <dbReference type="Proteomes" id="UP000824151"/>
    </source>
</evidence>
<protein>
    <recommendedName>
        <fullName evidence="3">methylated-DNA--[protein]-cysteine S-methyltransferase</fullName>
        <ecNumber evidence="3">2.1.1.63</ecNumber>
    </recommendedName>
</protein>
<reference evidence="10" key="1">
    <citation type="journal article" date="2021" name="PeerJ">
        <title>Extensive microbial diversity within the chicken gut microbiome revealed by metagenomics and culture.</title>
        <authorList>
            <person name="Gilroy R."/>
            <person name="Ravi A."/>
            <person name="Getino M."/>
            <person name="Pursley I."/>
            <person name="Horton D.L."/>
            <person name="Alikhan N.F."/>
            <person name="Baker D."/>
            <person name="Gharbi K."/>
            <person name="Hall N."/>
            <person name="Watson M."/>
            <person name="Adriaenssens E.M."/>
            <person name="Foster-Nyarko E."/>
            <person name="Jarju S."/>
            <person name="Secka A."/>
            <person name="Antonio M."/>
            <person name="Oren A."/>
            <person name="Chaudhuri R.R."/>
            <person name="La Ragione R."/>
            <person name="Hildebrand F."/>
            <person name="Pallen M.J."/>
        </authorList>
    </citation>
    <scope>NUCLEOTIDE SEQUENCE</scope>
    <source>
        <strain evidence="10">ChiHejej3B27-3195</strain>
    </source>
</reference>
<gene>
    <name evidence="10" type="ORF">H9871_09395</name>
</gene>
<dbReference type="Proteomes" id="UP000824151">
    <property type="component" value="Unassembled WGS sequence"/>
</dbReference>
<dbReference type="AlphaFoldDB" id="A0A9D1UTY7"/>
<dbReference type="GO" id="GO:0003908">
    <property type="term" value="F:methylated-DNA-[protein]-cysteine S-methyltransferase activity"/>
    <property type="evidence" value="ECO:0007669"/>
    <property type="project" value="UniProtKB-EC"/>
</dbReference>
<evidence type="ECO:0000259" key="9">
    <source>
        <dbReference type="Pfam" id="PF01035"/>
    </source>
</evidence>
<evidence type="ECO:0000256" key="1">
    <source>
        <dbReference type="ARBA" id="ARBA00001286"/>
    </source>
</evidence>
<keyword evidence="4" id="KW-0489">Methyltransferase</keyword>
<keyword evidence="7" id="KW-0234">DNA repair</keyword>
<accession>A0A9D1UTY7</accession>
<evidence type="ECO:0000256" key="8">
    <source>
        <dbReference type="ARBA" id="ARBA00049348"/>
    </source>
</evidence>
<dbReference type="InterPro" id="IPR036388">
    <property type="entry name" value="WH-like_DNA-bd_sf"/>
</dbReference>
<reference evidence="10" key="2">
    <citation type="submission" date="2021-04" db="EMBL/GenBank/DDBJ databases">
        <authorList>
            <person name="Gilroy R."/>
        </authorList>
    </citation>
    <scope>NUCLEOTIDE SEQUENCE</scope>
    <source>
        <strain evidence="10">ChiHejej3B27-3195</strain>
    </source>
</reference>
<evidence type="ECO:0000256" key="4">
    <source>
        <dbReference type="ARBA" id="ARBA00022603"/>
    </source>
</evidence>
<name>A0A9D1UTY7_9MICC</name>
<evidence type="ECO:0000256" key="6">
    <source>
        <dbReference type="ARBA" id="ARBA00022763"/>
    </source>
</evidence>
<evidence type="ECO:0000256" key="5">
    <source>
        <dbReference type="ARBA" id="ARBA00022679"/>
    </source>
</evidence>
<evidence type="ECO:0000256" key="3">
    <source>
        <dbReference type="ARBA" id="ARBA00011918"/>
    </source>
</evidence>
<evidence type="ECO:0000256" key="7">
    <source>
        <dbReference type="ARBA" id="ARBA00023204"/>
    </source>
</evidence>
<dbReference type="NCBIfam" id="TIGR00589">
    <property type="entry name" value="ogt"/>
    <property type="match status" value="1"/>
</dbReference>
<dbReference type="SUPFAM" id="SSF46767">
    <property type="entry name" value="Methylated DNA-protein cysteine methyltransferase, C-terminal domain"/>
    <property type="match status" value="1"/>
</dbReference>
<comment type="caution">
    <text evidence="10">The sequence shown here is derived from an EMBL/GenBank/DDBJ whole genome shotgun (WGS) entry which is preliminary data.</text>
</comment>
<dbReference type="InterPro" id="IPR014048">
    <property type="entry name" value="MethylDNA_cys_MeTrfase_DNA-bd"/>
</dbReference>
<dbReference type="InterPro" id="IPR036217">
    <property type="entry name" value="MethylDNA_cys_MeTrfase_DNAb"/>
</dbReference>
<dbReference type="Pfam" id="PF01035">
    <property type="entry name" value="DNA_binding_1"/>
    <property type="match status" value="1"/>
</dbReference>
<dbReference type="FunFam" id="1.10.10.10:FF:000214">
    <property type="entry name" value="Methylated-DNA--protein-cysteine methyltransferase"/>
    <property type="match status" value="1"/>
</dbReference>
<feature type="domain" description="Methylated-DNA-[protein]-cysteine S-methyltransferase DNA binding" evidence="9">
    <location>
        <begin position="114"/>
        <end position="194"/>
    </location>
</feature>
<comment type="similarity">
    <text evidence="2">Belongs to the MGMT family.</text>
</comment>
<dbReference type="EC" id="2.1.1.63" evidence="3"/>
<dbReference type="PANTHER" id="PTHR10815:SF13">
    <property type="entry name" value="METHYLATED-DNA--PROTEIN-CYSTEINE METHYLTRANSFERASE"/>
    <property type="match status" value="1"/>
</dbReference>
<dbReference type="PROSITE" id="PS00374">
    <property type="entry name" value="MGMT"/>
    <property type="match status" value="1"/>
</dbReference>
<evidence type="ECO:0000313" key="10">
    <source>
        <dbReference type="EMBL" id="HIX00345.1"/>
    </source>
</evidence>
<keyword evidence="5" id="KW-0808">Transferase</keyword>
<proteinExistence type="inferred from homology"/>
<dbReference type="EMBL" id="DXGD01000347">
    <property type="protein sequence ID" value="HIX00345.1"/>
    <property type="molecule type" value="Genomic_DNA"/>
</dbReference>
<keyword evidence="6" id="KW-0227">DNA damage</keyword>
<comment type="catalytic activity">
    <reaction evidence="1">
        <text>a 4-O-methyl-thymidine in DNA + L-cysteinyl-[protein] = a thymidine in DNA + S-methyl-L-cysteinyl-[protein]</text>
        <dbReference type="Rhea" id="RHEA:53428"/>
        <dbReference type="Rhea" id="RHEA-COMP:10131"/>
        <dbReference type="Rhea" id="RHEA-COMP:10132"/>
        <dbReference type="Rhea" id="RHEA-COMP:13555"/>
        <dbReference type="Rhea" id="RHEA-COMP:13556"/>
        <dbReference type="ChEBI" id="CHEBI:29950"/>
        <dbReference type="ChEBI" id="CHEBI:82612"/>
        <dbReference type="ChEBI" id="CHEBI:137386"/>
        <dbReference type="ChEBI" id="CHEBI:137387"/>
        <dbReference type="EC" id="2.1.1.63"/>
    </reaction>
</comment>
<organism evidence="10 11">
    <name type="scientific">Candidatus Nesterenkonia stercoripullorum</name>
    <dbReference type="NCBI Taxonomy" id="2838701"/>
    <lineage>
        <taxon>Bacteria</taxon>
        <taxon>Bacillati</taxon>
        <taxon>Actinomycetota</taxon>
        <taxon>Actinomycetes</taxon>
        <taxon>Micrococcales</taxon>
        <taxon>Micrococcaceae</taxon>
        <taxon>Nesterenkonia</taxon>
    </lineage>
</organism>
<dbReference type="GO" id="GO:0032259">
    <property type="term" value="P:methylation"/>
    <property type="evidence" value="ECO:0007669"/>
    <property type="project" value="UniProtKB-KW"/>
</dbReference>
<dbReference type="Gene3D" id="1.10.10.10">
    <property type="entry name" value="Winged helix-like DNA-binding domain superfamily/Winged helix DNA-binding domain"/>
    <property type="match status" value="1"/>
</dbReference>
<dbReference type="PANTHER" id="PTHR10815">
    <property type="entry name" value="METHYLATED-DNA--PROTEIN-CYSTEINE METHYLTRANSFERASE"/>
    <property type="match status" value="1"/>
</dbReference>
<sequence length="196" mass="20985">MTSSEDAFLPELRWSTASLGELGSAVVIFSPDDDTVRASGLARSEDDEPEVAAIGRMLEQLMSRLEELAPVTAEREMNPLPAARGVVPEAITAYAEGDAAAMDGLAVEQPGSEYRQAVWEAMRRVPAGKTASYAELAQLAGRPQAHRAAASACANNLIALAVPCHRIIRSDGQLGGYLYYGTATKRELLRREGARL</sequence>
<dbReference type="CDD" id="cd06445">
    <property type="entry name" value="ATase"/>
    <property type="match status" value="1"/>
</dbReference>